<keyword evidence="2 8" id="KW-0813">Transport</keyword>
<proteinExistence type="inferred from homology"/>
<dbReference type="GO" id="GO:0045259">
    <property type="term" value="C:proton-transporting ATP synthase complex"/>
    <property type="evidence" value="ECO:0007669"/>
    <property type="project" value="UniProtKB-KW"/>
</dbReference>
<keyword evidence="7 8" id="KW-0066">ATP synthesis</keyword>
<keyword evidence="6 8" id="KW-0139">CF(1)</keyword>
<dbReference type="GO" id="GO:0005886">
    <property type="term" value="C:plasma membrane"/>
    <property type="evidence" value="ECO:0007669"/>
    <property type="project" value="UniProtKB-SubCell"/>
</dbReference>
<organism evidence="9 10">
    <name type="scientific">Methyloprofundus sedimenti</name>
    <dbReference type="NCBI Taxonomy" id="1420851"/>
    <lineage>
        <taxon>Bacteria</taxon>
        <taxon>Pseudomonadati</taxon>
        <taxon>Pseudomonadota</taxon>
        <taxon>Gammaproteobacteria</taxon>
        <taxon>Methylococcales</taxon>
        <taxon>Methylococcaceae</taxon>
        <taxon>Methyloprofundus</taxon>
    </lineage>
</organism>
<dbReference type="PANTHER" id="PTHR11910">
    <property type="entry name" value="ATP SYNTHASE DELTA CHAIN"/>
    <property type="match status" value="1"/>
</dbReference>
<evidence type="ECO:0000313" key="10">
    <source>
        <dbReference type="Proteomes" id="UP000191980"/>
    </source>
</evidence>
<dbReference type="GO" id="GO:0046933">
    <property type="term" value="F:proton-transporting ATP synthase activity, rotational mechanism"/>
    <property type="evidence" value="ECO:0007669"/>
    <property type="project" value="UniProtKB-UniRule"/>
</dbReference>
<keyword evidence="3 8" id="KW-0375">Hydrogen ion transport</keyword>
<keyword evidence="4 8" id="KW-0406">Ion transport</keyword>
<dbReference type="STRING" id="1420851.AU255_01780"/>
<dbReference type="HAMAP" id="MF_01416">
    <property type="entry name" value="ATP_synth_delta_bact"/>
    <property type="match status" value="1"/>
</dbReference>
<accession>A0A1V8M524</accession>
<dbReference type="NCBIfam" id="NF004402">
    <property type="entry name" value="PRK05758.2-2"/>
    <property type="match status" value="1"/>
</dbReference>
<keyword evidence="8" id="KW-1003">Cell membrane</keyword>
<dbReference type="OrthoDB" id="9816221at2"/>
<dbReference type="PRINTS" id="PR00125">
    <property type="entry name" value="ATPASEDELTA"/>
</dbReference>
<evidence type="ECO:0000256" key="8">
    <source>
        <dbReference type="HAMAP-Rule" id="MF_01416"/>
    </source>
</evidence>
<dbReference type="NCBIfam" id="TIGR01145">
    <property type="entry name" value="ATP_synt_delta"/>
    <property type="match status" value="1"/>
</dbReference>
<evidence type="ECO:0000313" key="9">
    <source>
        <dbReference type="EMBL" id="OQK16661.1"/>
    </source>
</evidence>
<comment type="function">
    <text evidence="8">F(1)F(0) ATP synthase produces ATP from ADP in the presence of a proton or sodium gradient. F-type ATPases consist of two structural domains, F(1) containing the extramembraneous catalytic core and F(0) containing the membrane proton channel, linked together by a central stalk and a peripheral stalk. During catalysis, ATP synthesis in the catalytic domain of F(1) is coupled via a rotary mechanism of the central stalk subunits to proton translocation.</text>
</comment>
<gene>
    <name evidence="8" type="primary">atpH</name>
    <name evidence="9" type="ORF">AU255_01780</name>
</gene>
<evidence type="ECO:0000256" key="1">
    <source>
        <dbReference type="ARBA" id="ARBA00004370"/>
    </source>
</evidence>
<dbReference type="Pfam" id="PF00213">
    <property type="entry name" value="OSCP"/>
    <property type="match status" value="1"/>
</dbReference>
<comment type="caution">
    <text evidence="9">The sequence shown here is derived from an EMBL/GenBank/DDBJ whole genome shotgun (WGS) entry which is preliminary data.</text>
</comment>
<evidence type="ECO:0000256" key="6">
    <source>
        <dbReference type="ARBA" id="ARBA00023196"/>
    </source>
</evidence>
<comment type="function">
    <text evidence="8">This protein is part of the stalk that links CF(0) to CF(1). It either transmits conformational changes from CF(0) to CF(1) or is implicated in proton conduction.</text>
</comment>
<comment type="subcellular location">
    <subcellularLocation>
        <location evidence="8">Cell membrane</location>
        <topology evidence="8">Peripheral membrane protein</topology>
    </subcellularLocation>
    <subcellularLocation>
        <location evidence="1">Membrane</location>
    </subcellularLocation>
</comment>
<reference evidence="9 10" key="1">
    <citation type="submission" date="2015-12" db="EMBL/GenBank/DDBJ databases">
        <authorList>
            <person name="Shamseldin A."/>
            <person name="Moawad H."/>
            <person name="Abd El-Rahim W.M."/>
            <person name="Sadowsky M.J."/>
        </authorList>
    </citation>
    <scope>NUCLEOTIDE SEQUENCE [LARGE SCALE GENOMIC DNA]</scope>
    <source>
        <strain evidence="9 10">WF1</strain>
    </source>
</reference>
<protein>
    <recommendedName>
        <fullName evidence="8">ATP synthase subunit delta</fullName>
    </recommendedName>
    <alternativeName>
        <fullName evidence="8">ATP synthase F(1) sector subunit delta</fullName>
    </alternativeName>
    <alternativeName>
        <fullName evidence="8">F-type ATPase subunit delta</fullName>
        <shortName evidence="8">F-ATPase subunit delta</shortName>
    </alternativeName>
</protein>
<evidence type="ECO:0000256" key="5">
    <source>
        <dbReference type="ARBA" id="ARBA00023136"/>
    </source>
</evidence>
<comment type="similarity">
    <text evidence="8">Belongs to the ATPase delta chain family.</text>
</comment>
<evidence type="ECO:0000256" key="4">
    <source>
        <dbReference type="ARBA" id="ARBA00023065"/>
    </source>
</evidence>
<sequence length="176" mass="19277">MSELATLARPYAEAVFKRAKEVGNSQEWSDTLAFLSAIMQDESLAAIVSNPRVGEDKLTALLLDICQDQIAGEANNFLKLLIENSRLILLPQIAELFENYKAEDEGYVDVDVITAYALTKAEEQSFATSLKKKLNKQVNIHASVDKTLMGGFLVKAGDSVIDGSISGQLQQLAKRI</sequence>
<keyword evidence="10" id="KW-1185">Reference proteome</keyword>
<evidence type="ECO:0000256" key="7">
    <source>
        <dbReference type="ARBA" id="ARBA00023310"/>
    </source>
</evidence>
<dbReference type="AlphaFoldDB" id="A0A1V8M524"/>
<dbReference type="Proteomes" id="UP000191980">
    <property type="component" value="Unassembled WGS sequence"/>
</dbReference>
<dbReference type="SUPFAM" id="SSF47928">
    <property type="entry name" value="N-terminal domain of the delta subunit of the F1F0-ATP synthase"/>
    <property type="match status" value="1"/>
</dbReference>
<dbReference type="PROSITE" id="PS00389">
    <property type="entry name" value="ATPASE_DELTA"/>
    <property type="match status" value="1"/>
</dbReference>
<dbReference type="InterPro" id="IPR020781">
    <property type="entry name" value="ATPase_OSCP/d_CS"/>
</dbReference>
<name>A0A1V8M524_9GAMM</name>
<dbReference type="InterPro" id="IPR000711">
    <property type="entry name" value="ATPase_OSCP/dsu"/>
</dbReference>
<evidence type="ECO:0000256" key="3">
    <source>
        <dbReference type="ARBA" id="ARBA00022781"/>
    </source>
</evidence>
<dbReference type="EMBL" id="LPUF01000001">
    <property type="protein sequence ID" value="OQK16661.1"/>
    <property type="molecule type" value="Genomic_DNA"/>
</dbReference>
<dbReference type="Gene3D" id="1.10.520.20">
    <property type="entry name" value="N-terminal domain of the delta subunit of the F1F0-ATP synthase"/>
    <property type="match status" value="1"/>
</dbReference>
<evidence type="ECO:0000256" key="2">
    <source>
        <dbReference type="ARBA" id="ARBA00022448"/>
    </source>
</evidence>
<dbReference type="RefSeq" id="WP_080521285.1">
    <property type="nucleotide sequence ID" value="NZ_LPUF01000001.1"/>
</dbReference>
<keyword evidence="5 8" id="KW-0472">Membrane</keyword>
<dbReference type="InterPro" id="IPR026015">
    <property type="entry name" value="ATP_synth_OSCP/delta_N_sf"/>
</dbReference>